<dbReference type="SUPFAM" id="SSF50118">
    <property type="entry name" value="Cell growth inhibitor/plasmid maintenance toxic component"/>
    <property type="match status" value="1"/>
</dbReference>
<dbReference type="OrthoDB" id="1767527at2"/>
<name>A0A3N0I1Q3_9FIRM</name>
<dbReference type="RefSeq" id="WP_128520417.1">
    <property type="nucleotide sequence ID" value="NZ_JALFCT010000010.1"/>
</dbReference>
<proteinExistence type="predicted"/>
<reference evidence="1 2" key="1">
    <citation type="submission" date="2018-11" db="EMBL/GenBank/DDBJ databases">
        <title>Clostridium sp. nov., a member of the family Erysipelotrichaceae isolated from pig faeces.</title>
        <authorList>
            <person name="Chang Y.-H."/>
        </authorList>
    </citation>
    <scope>NUCLEOTIDE SEQUENCE [LARGE SCALE GENOMIC DNA]</scope>
    <source>
        <strain evidence="1 2">YH-panp20</strain>
    </source>
</reference>
<dbReference type="EMBL" id="RJQC01000002">
    <property type="protein sequence ID" value="RNM30506.1"/>
    <property type="molecule type" value="Genomic_DNA"/>
</dbReference>
<protein>
    <recommendedName>
        <fullName evidence="3">Type II toxin-antitoxin system PemK/MazF family toxin</fullName>
    </recommendedName>
</protein>
<dbReference type="AlphaFoldDB" id="A0A3N0I1Q3"/>
<organism evidence="1 2">
    <name type="scientific">Absicoccus porci</name>
    <dbReference type="NCBI Taxonomy" id="2486576"/>
    <lineage>
        <taxon>Bacteria</taxon>
        <taxon>Bacillati</taxon>
        <taxon>Bacillota</taxon>
        <taxon>Erysipelotrichia</taxon>
        <taxon>Erysipelotrichales</taxon>
        <taxon>Erysipelotrichaceae</taxon>
        <taxon>Absicoccus</taxon>
    </lineage>
</organism>
<comment type="caution">
    <text evidence="1">The sequence shown here is derived from an EMBL/GenBank/DDBJ whole genome shotgun (WGS) entry which is preliminary data.</text>
</comment>
<evidence type="ECO:0000313" key="2">
    <source>
        <dbReference type="Proteomes" id="UP000276568"/>
    </source>
</evidence>
<sequence>MQAKDWLISKRYDRMDALWEEAQAREKQMLQKLSPQEAYAYLVSKLNWCDRKQISSCQELGVHIRKGDICFVEYGSAYLCEIGYQHFGLILAIVHHKALIVPISGSKSAYQHAAHKKHVMRLGRVPGMNKVSVLYLNDAKWINTVRIIDVKAHLDTDSSLFMEVEKRIKEML</sequence>
<gene>
    <name evidence="1" type="ORF">EDX97_06910</name>
</gene>
<dbReference type="Proteomes" id="UP000276568">
    <property type="component" value="Unassembled WGS sequence"/>
</dbReference>
<evidence type="ECO:0000313" key="1">
    <source>
        <dbReference type="EMBL" id="RNM30506.1"/>
    </source>
</evidence>
<dbReference type="InterPro" id="IPR011067">
    <property type="entry name" value="Plasmid_toxin/cell-grow_inhib"/>
</dbReference>
<accession>A0A3N0I1Q3</accession>
<evidence type="ECO:0008006" key="3">
    <source>
        <dbReference type="Google" id="ProtNLM"/>
    </source>
</evidence>
<keyword evidence="2" id="KW-1185">Reference proteome</keyword>
<dbReference type="Gene3D" id="2.30.30.110">
    <property type="match status" value="1"/>
</dbReference>